<gene>
    <name evidence="1" type="ORF">NEOLEDRAFT_1082547</name>
</gene>
<sequence>MSAKAAYVTLVTKTDYLPGVLVVDHCLKAVGSRYPLVVMVTQTLPKEVRDVIAKRGIVMREVKKLKPKDGMHSLAAHDSRFGDTWTKLQAFSLVEYERVVLMDSDMIVKRNMDELMDLDLPEGWIAAVHACACNPRRLKHYPADWTPENCAYTPLIHPSALTSPSAINPSSPRPYSLLNSGLVVLNPSQELMQNITDFLFTSPLVATFSFPDQDLLSEFFKGKWRPLPWCYNALKTLRVIHKPLWRDEEIRCLHYILHDKPWHDVIGADGVDQQYEEMHQWWWDYYMEVGKEMQQTDPADWQLVNAQVAHA</sequence>
<dbReference type="Pfam" id="PF01501">
    <property type="entry name" value="Glyco_transf_8"/>
    <property type="match status" value="1"/>
</dbReference>
<protein>
    <submittedName>
        <fullName evidence="1">Glycosyltransferase family 8 protein</fullName>
    </submittedName>
</protein>
<dbReference type="InParanoid" id="A0A165W1B7"/>
<proteinExistence type="predicted"/>
<dbReference type="Proteomes" id="UP000076761">
    <property type="component" value="Unassembled WGS sequence"/>
</dbReference>
<dbReference type="InterPro" id="IPR029044">
    <property type="entry name" value="Nucleotide-diphossugar_trans"/>
</dbReference>
<keyword evidence="1" id="KW-0808">Transferase</keyword>
<dbReference type="AlphaFoldDB" id="A0A165W1B7"/>
<keyword evidence="2" id="KW-1185">Reference proteome</keyword>
<dbReference type="PANTHER" id="PTHR11183">
    <property type="entry name" value="GLYCOGENIN SUBFAMILY MEMBER"/>
    <property type="match status" value="1"/>
</dbReference>
<evidence type="ECO:0000313" key="1">
    <source>
        <dbReference type="EMBL" id="KZT30514.1"/>
    </source>
</evidence>
<accession>A0A165W1B7</accession>
<dbReference type="CDD" id="cd02537">
    <property type="entry name" value="GT8_Glycogenin"/>
    <property type="match status" value="1"/>
</dbReference>
<dbReference type="STRING" id="1314782.A0A165W1B7"/>
<dbReference type="OrthoDB" id="2014201at2759"/>
<evidence type="ECO:0000313" key="2">
    <source>
        <dbReference type="Proteomes" id="UP000076761"/>
    </source>
</evidence>
<dbReference type="InterPro" id="IPR050587">
    <property type="entry name" value="GNT1/Glycosyltrans_8"/>
</dbReference>
<organism evidence="1 2">
    <name type="scientific">Neolentinus lepideus HHB14362 ss-1</name>
    <dbReference type="NCBI Taxonomy" id="1314782"/>
    <lineage>
        <taxon>Eukaryota</taxon>
        <taxon>Fungi</taxon>
        <taxon>Dikarya</taxon>
        <taxon>Basidiomycota</taxon>
        <taxon>Agaricomycotina</taxon>
        <taxon>Agaricomycetes</taxon>
        <taxon>Gloeophyllales</taxon>
        <taxon>Gloeophyllaceae</taxon>
        <taxon>Neolentinus</taxon>
    </lineage>
</organism>
<reference evidence="1 2" key="1">
    <citation type="journal article" date="2016" name="Mol. Biol. Evol.">
        <title>Comparative Genomics of Early-Diverging Mushroom-Forming Fungi Provides Insights into the Origins of Lignocellulose Decay Capabilities.</title>
        <authorList>
            <person name="Nagy L.G."/>
            <person name="Riley R."/>
            <person name="Tritt A."/>
            <person name="Adam C."/>
            <person name="Daum C."/>
            <person name="Floudas D."/>
            <person name="Sun H."/>
            <person name="Yadav J.S."/>
            <person name="Pangilinan J."/>
            <person name="Larsson K.H."/>
            <person name="Matsuura K."/>
            <person name="Barry K."/>
            <person name="Labutti K."/>
            <person name="Kuo R."/>
            <person name="Ohm R.A."/>
            <person name="Bhattacharya S.S."/>
            <person name="Shirouzu T."/>
            <person name="Yoshinaga Y."/>
            <person name="Martin F.M."/>
            <person name="Grigoriev I.V."/>
            <person name="Hibbett D.S."/>
        </authorList>
    </citation>
    <scope>NUCLEOTIDE SEQUENCE [LARGE SCALE GENOMIC DNA]</scope>
    <source>
        <strain evidence="1 2">HHB14362 ss-1</strain>
    </source>
</reference>
<dbReference type="GO" id="GO:0016757">
    <property type="term" value="F:glycosyltransferase activity"/>
    <property type="evidence" value="ECO:0007669"/>
    <property type="project" value="InterPro"/>
</dbReference>
<dbReference type="FunCoup" id="A0A165W1B7">
    <property type="interactions" value="705"/>
</dbReference>
<dbReference type="EMBL" id="KV425551">
    <property type="protein sequence ID" value="KZT30514.1"/>
    <property type="molecule type" value="Genomic_DNA"/>
</dbReference>
<name>A0A165W1B7_9AGAM</name>
<dbReference type="InterPro" id="IPR002495">
    <property type="entry name" value="Glyco_trans_8"/>
</dbReference>
<dbReference type="Gene3D" id="3.90.550.10">
    <property type="entry name" value="Spore Coat Polysaccharide Biosynthesis Protein SpsA, Chain A"/>
    <property type="match status" value="1"/>
</dbReference>
<dbReference type="SUPFAM" id="SSF53448">
    <property type="entry name" value="Nucleotide-diphospho-sugar transferases"/>
    <property type="match status" value="1"/>
</dbReference>